<dbReference type="SMART" id="SM00906">
    <property type="entry name" value="Fungal_trans"/>
    <property type="match status" value="1"/>
</dbReference>
<dbReference type="Pfam" id="PF00172">
    <property type="entry name" value="Zn_clus"/>
    <property type="match status" value="1"/>
</dbReference>
<evidence type="ECO:0000259" key="7">
    <source>
        <dbReference type="PROSITE" id="PS50048"/>
    </source>
</evidence>
<protein>
    <submittedName>
        <fullName evidence="8">Rhinocladiella mackenziei CBS 650.93 unplaced genomic scaffold supercont1.6, whole genome shotgun sequence</fullName>
    </submittedName>
</protein>
<dbReference type="PANTHER" id="PTHR47425:SF2">
    <property type="entry name" value="FARB-RELATED"/>
    <property type="match status" value="1"/>
</dbReference>
<dbReference type="Pfam" id="PF04082">
    <property type="entry name" value="Fungal_trans"/>
    <property type="match status" value="1"/>
</dbReference>
<feature type="region of interest" description="Disordered" evidence="6">
    <location>
        <begin position="171"/>
        <end position="197"/>
    </location>
</feature>
<dbReference type="STRING" id="1442369.A0A0D2I9B6"/>
<dbReference type="PROSITE" id="PS50048">
    <property type="entry name" value="ZN2_CY6_FUNGAL_2"/>
    <property type="match status" value="1"/>
</dbReference>
<dbReference type="SMART" id="SM00066">
    <property type="entry name" value="GAL4"/>
    <property type="match status" value="1"/>
</dbReference>
<keyword evidence="9" id="KW-1185">Reference proteome</keyword>
<evidence type="ECO:0000256" key="4">
    <source>
        <dbReference type="ARBA" id="ARBA00023163"/>
    </source>
</evidence>
<dbReference type="Gene3D" id="4.10.240.10">
    <property type="entry name" value="Zn(2)-C6 fungal-type DNA-binding domain"/>
    <property type="match status" value="1"/>
</dbReference>
<dbReference type="GO" id="GO:0000981">
    <property type="term" value="F:DNA-binding transcription factor activity, RNA polymerase II-specific"/>
    <property type="evidence" value="ECO:0007669"/>
    <property type="project" value="InterPro"/>
</dbReference>
<dbReference type="OrthoDB" id="4451586at2759"/>
<reference evidence="8 9" key="1">
    <citation type="submission" date="2015-01" db="EMBL/GenBank/DDBJ databases">
        <title>The Genome Sequence of Rhinocladiella mackenzie CBS 650.93.</title>
        <authorList>
            <consortium name="The Broad Institute Genomics Platform"/>
            <person name="Cuomo C."/>
            <person name="de Hoog S."/>
            <person name="Gorbushina A."/>
            <person name="Stielow B."/>
            <person name="Teixiera M."/>
            <person name="Abouelleil A."/>
            <person name="Chapman S.B."/>
            <person name="Priest M."/>
            <person name="Young S.K."/>
            <person name="Wortman J."/>
            <person name="Nusbaum C."/>
            <person name="Birren B."/>
        </authorList>
    </citation>
    <scope>NUCLEOTIDE SEQUENCE [LARGE SCALE GENOMIC DNA]</scope>
    <source>
        <strain evidence="8 9">CBS 650.93</strain>
    </source>
</reference>
<dbReference type="CDD" id="cd00067">
    <property type="entry name" value="GAL4"/>
    <property type="match status" value="1"/>
</dbReference>
<dbReference type="PROSITE" id="PS00463">
    <property type="entry name" value="ZN2_CY6_FUNGAL_1"/>
    <property type="match status" value="1"/>
</dbReference>
<proteinExistence type="predicted"/>
<keyword evidence="3" id="KW-0238">DNA-binding</keyword>
<dbReference type="AlphaFoldDB" id="A0A0D2I9B6"/>
<dbReference type="EMBL" id="KN847480">
    <property type="protein sequence ID" value="KIX02419.1"/>
    <property type="molecule type" value="Genomic_DNA"/>
</dbReference>
<dbReference type="PANTHER" id="PTHR47425">
    <property type="entry name" value="FARB-RELATED"/>
    <property type="match status" value="1"/>
</dbReference>
<dbReference type="GeneID" id="25296431"/>
<evidence type="ECO:0000256" key="5">
    <source>
        <dbReference type="ARBA" id="ARBA00023242"/>
    </source>
</evidence>
<dbReference type="InterPro" id="IPR052761">
    <property type="entry name" value="Fungal_Detox/Toxin_TFs"/>
</dbReference>
<evidence type="ECO:0000313" key="8">
    <source>
        <dbReference type="EMBL" id="KIX02419.1"/>
    </source>
</evidence>
<name>A0A0D2I9B6_9EURO</name>
<feature type="domain" description="Zn(2)-C6 fungal-type" evidence="7">
    <location>
        <begin position="28"/>
        <end position="60"/>
    </location>
</feature>
<dbReference type="CDD" id="cd12148">
    <property type="entry name" value="fungal_TF_MHR"/>
    <property type="match status" value="1"/>
</dbReference>
<keyword evidence="5" id="KW-0539">Nucleus</keyword>
<keyword evidence="4" id="KW-0804">Transcription</keyword>
<sequence>MHTQSKRKPSTAGLLPGGRTVKRRASKACHCCRSRKVRCDVVESGIPCTNCRLDEVECIVTEGKRRRKSYADGELFHHSPCNSIEEEKEPPQFPIFDDIDGLNEFVPGLTSAEPVSNSHALEYELNHHRPHMLCKSAHSLWSFFPLTEIPSDQTQGHRLSPEERTRRMYAMGNKPLPSPLPLTSGTPSFPPQSSRPDVSLPPYIQPISPRIMTEDLEYLQKKGAFIIPETGFRNELLRCYVQYVHPFLPLIDLQDFLHTIDKNQPTDAISLLLFQAVMFAATAYIDMRYLVAQGYVTRKAARKSFFHRVKLLYDFDYEIDRVTVVQAVLLMTYWYENPDDPKDVWHWLGVAISVARTIGLNCDTSNASLMSLQQRRLWKRIWWSCFMRDRLIAIGMRRPMRINRGDFDVPMLELSDFEIDPLPTELTRMLGGCPAVKDTSKRVTLAMMCIGLANLCVCITQVLAVQYSTLGHKIGATQETTMRLVPKKSAADPCDVVRCDRELEQWYKGLSRELHYFAPDSHERTSANDGDIINLHRALLTGIYLTAISALHRPQILPSVPNVVIAPELRELSKRKVREAANDITDMYKELFAHDLIRYLPNTGVTCLLPAIIIHLLDIKSPDTNTRQASIRKFQFCMQALQRLREMYASADFAFSFLDAAVRKTNAQVTAAATVAPTTNGPFSPTSTVIDHKKAPPGPLLLTPPPEAMQTANFLLFSSTLAPDERNFIAEYTPPRSDASLNSQTTGGAAAMLADIAEDEQTGDPEDLAQPDFDTLVNLEGGSDLFSGVEGGLDMSMQWLNGFDDDDHNVKTEALSSDQQDRAEEPLNGLAYAEQSLMGNSDLDMDLGVQEES</sequence>
<keyword evidence="2" id="KW-0805">Transcription regulation</keyword>
<evidence type="ECO:0000256" key="1">
    <source>
        <dbReference type="ARBA" id="ARBA00022723"/>
    </source>
</evidence>
<dbReference type="GO" id="GO:0008270">
    <property type="term" value="F:zinc ion binding"/>
    <property type="evidence" value="ECO:0007669"/>
    <property type="project" value="InterPro"/>
</dbReference>
<dbReference type="InterPro" id="IPR007219">
    <property type="entry name" value="XnlR_reg_dom"/>
</dbReference>
<evidence type="ECO:0000313" key="9">
    <source>
        <dbReference type="Proteomes" id="UP000053617"/>
    </source>
</evidence>
<keyword evidence="1" id="KW-0479">Metal-binding</keyword>
<dbReference type="Proteomes" id="UP000053617">
    <property type="component" value="Unassembled WGS sequence"/>
</dbReference>
<dbReference type="SUPFAM" id="SSF57701">
    <property type="entry name" value="Zn2/Cys6 DNA-binding domain"/>
    <property type="match status" value="1"/>
</dbReference>
<dbReference type="GO" id="GO:0003677">
    <property type="term" value="F:DNA binding"/>
    <property type="evidence" value="ECO:0007669"/>
    <property type="project" value="UniProtKB-KW"/>
</dbReference>
<dbReference type="InterPro" id="IPR001138">
    <property type="entry name" value="Zn2Cys6_DnaBD"/>
</dbReference>
<gene>
    <name evidence="8" type="ORF">Z518_08360</name>
</gene>
<dbReference type="HOGENOM" id="CLU_006329_1_0_1"/>
<dbReference type="GO" id="GO:0006351">
    <property type="term" value="P:DNA-templated transcription"/>
    <property type="evidence" value="ECO:0007669"/>
    <property type="project" value="InterPro"/>
</dbReference>
<dbReference type="InterPro" id="IPR036864">
    <property type="entry name" value="Zn2-C6_fun-type_DNA-bd_sf"/>
</dbReference>
<accession>A0A0D2I9B6</accession>
<evidence type="ECO:0000256" key="2">
    <source>
        <dbReference type="ARBA" id="ARBA00023015"/>
    </source>
</evidence>
<evidence type="ECO:0000256" key="6">
    <source>
        <dbReference type="SAM" id="MobiDB-lite"/>
    </source>
</evidence>
<organism evidence="8 9">
    <name type="scientific">Rhinocladiella mackenziei CBS 650.93</name>
    <dbReference type="NCBI Taxonomy" id="1442369"/>
    <lineage>
        <taxon>Eukaryota</taxon>
        <taxon>Fungi</taxon>
        <taxon>Dikarya</taxon>
        <taxon>Ascomycota</taxon>
        <taxon>Pezizomycotina</taxon>
        <taxon>Eurotiomycetes</taxon>
        <taxon>Chaetothyriomycetidae</taxon>
        <taxon>Chaetothyriales</taxon>
        <taxon>Herpotrichiellaceae</taxon>
        <taxon>Rhinocladiella</taxon>
    </lineage>
</organism>
<dbReference type="RefSeq" id="XP_013269555.1">
    <property type="nucleotide sequence ID" value="XM_013414101.1"/>
</dbReference>
<evidence type="ECO:0000256" key="3">
    <source>
        <dbReference type="ARBA" id="ARBA00023125"/>
    </source>
</evidence>
<dbReference type="VEuPathDB" id="FungiDB:Z518_08360"/>